<feature type="non-terminal residue" evidence="2">
    <location>
        <position position="1"/>
    </location>
</feature>
<feature type="non-terminal residue" evidence="2">
    <location>
        <position position="265"/>
    </location>
</feature>
<evidence type="ECO:0000313" key="2">
    <source>
        <dbReference type="EMBL" id="GAH73482.1"/>
    </source>
</evidence>
<protein>
    <recommendedName>
        <fullName evidence="1">Glycoside hydrolase 123 catalytic domain-containing protein</fullName>
    </recommendedName>
</protein>
<organism evidence="2">
    <name type="scientific">marine sediment metagenome</name>
    <dbReference type="NCBI Taxonomy" id="412755"/>
    <lineage>
        <taxon>unclassified sequences</taxon>
        <taxon>metagenomes</taxon>
        <taxon>ecological metagenomes</taxon>
    </lineage>
</organism>
<evidence type="ECO:0000259" key="1">
    <source>
        <dbReference type="Pfam" id="PF13320"/>
    </source>
</evidence>
<accession>X1HVL9</accession>
<dbReference type="Pfam" id="PF13320">
    <property type="entry name" value="GH123_cat"/>
    <property type="match status" value="1"/>
</dbReference>
<reference evidence="2" key="1">
    <citation type="journal article" date="2014" name="Front. Microbiol.">
        <title>High frequency of phylogenetically diverse reductive dehalogenase-homologous genes in deep subseafloor sedimentary metagenomes.</title>
        <authorList>
            <person name="Kawai M."/>
            <person name="Futagami T."/>
            <person name="Toyoda A."/>
            <person name="Takaki Y."/>
            <person name="Nishi S."/>
            <person name="Hori S."/>
            <person name="Arai W."/>
            <person name="Tsubouchi T."/>
            <person name="Morono Y."/>
            <person name="Uchiyama I."/>
            <person name="Ito T."/>
            <person name="Fujiyama A."/>
            <person name="Inagaki F."/>
            <person name="Takami H."/>
        </authorList>
    </citation>
    <scope>NUCLEOTIDE SEQUENCE</scope>
    <source>
        <strain evidence="2">Expedition CK06-06</strain>
    </source>
</reference>
<proteinExistence type="predicted"/>
<dbReference type="InterPro" id="IPR025150">
    <property type="entry name" value="GH123_cat"/>
</dbReference>
<dbReference type="EMBL" id="BARU01030002">
    <property type="protein sequence ID" value="GAH73482.1"/>
    <property type="molecule type" value="Genomic_DNA"/>
</dbReference>
<gene>
    <name evidence="2" type="ORF">S03H2_47661</name>
</gene>
<sequence>SPLRRADGSLLVGDASVYELVPVHVEANTNGGSRTSPDRIPPDDWLEQFIRKAPFDVAEVLVEAERTQLAAGSTHALLVDVSVSPGAEAGVYGAELRLKAGDAATEVPFSLRVHQTVVPADAALHSTYWFFPQPGNLTSGEAPEWWSQRHWELIENSGRQLRAFGQDSILTPLIDLPEPLIQTIRNEDESYSFDYARFDRWAELFLGLGFRYLHGHHISMLPETWIYEGVFVTDRETGEREPLVIRGGANEDWLAFVPVFYRSLH</sequence>
<comment type="caution">
    <text evidence="2">The sequence shown here is derived from an EMBL/GenBank/DDBJ whole genome shotgun (WGS) entry which is preliminary data.</text>
</comment>
<name>X1HVL9_9ZZZZ</name>
<feature type="domain" description="Glycoside hydrolase 123 catalytic" evidence="1">
    <location>
        <begin position="144"/>
        <end position="241"/>
    </location>
</feature>
<dbReference type="AlphaFoldDB" id="X1HVL9"/>